<evidence type="ECO:0000256" key="1">
    <source>
        <dbReference type="ARBA" id="ARBA00001823"/>
    </source>
</evidence>
<evidence type="ECO:0000313" key="11">
    <source>
        <dbReference type="EMBL" id="MBB1127019.1"/>
    </source>
</evidence>
<dbReference type="InterPro" id="IPR025980">
    <property type="entry name" value="ATP-Sase_PUA-like_dom"/>
</dbReference>
<dbReference type="SUPFAM" id="SSF52374">
    <property type="entry name" value="Nucleotidylyl transferase"/>
    <property type="match status" value="1"/>
</dbReference>
<feature type="domain" description="ATP-sulfurylase PUA-like" evidence="10">
    <location>
        <begin position="15"/>
        <end position="163"/>
    </location>
</feature>
<keyword evidence="12" id="KW-1185">Reference proteome</keyword>
<feature type="domain" description="Sulphate adenylyltransferase catalytic" evidence="9">
    <location>
        <begin position="172"/>
        <end position="387"/>
    </location>
</feature>
<keyword evidence="11" id="KW-0548">Nucleotidyltransferase</keyword>
<dbReference type="EC" id="2.7.1.25" evidence="3 7"/>
<evidence type="ECO:0000256" key="3">
    <source>
        <dbReference type="ARBA" id="ARBA00012121"/>
    </source>
</evidence>
<evidence type="ECO:0000259" key="10">
    <source>
        <dbReference type="Pfam" id="PF14306"/>
    </source>
</evidence>
<dbReference type="InterPro" id="IPR050512">
    <property type="entry name" value="Sulf_AdTrans/APS_kinase"/>
</dbReference>
<accession>A0A839HKP5</accession>
<evidence type="ECO:0000256" key="2">
    <source>
        <dbReference type="ARBA" id="ARBA00004806"/>
    </source>
</evidence>
<comment type="catalytic activity">
    <reaction evidence="1 7">
        <text>adenosine 5'-phosphosulfate + ATP = 3'-phosphoadenylyl sulfate + ADP + H(+)</text>
        <dbReference type="Rhea" id="RHEA:24152"/>
        <dbReference type="ChEBI" id="CHEBI:15378"/>
        <dbReference type="ChEBI" id="CHEBI:30616"/>
        <dbReference type="ChEBI" id="CHEBI:58243"/>
        <dbReference type="ChEBI" id="CHEBI:58339"/>
        <dbReference type="ChEBI" id="CHEBI:456216"/>
        <dbReference type="EC" id="2.7.1.25"/>
    </reaction>
</comment>
<dbReference type="InterPro" id="IPR002891">
    <property type="entry name" value="APS"/>
</dbReference>
<dbReference type="NCBIfam" id="NF003013">
    <property type="entry name" value="PRK03846.1"/>
    <property type="match status" value="1"/>
</dbReference>
<dbReference type="UniPathway" id="UPA00140">
    <property type="reaction ID" value="UER00205"/>
</dbReference>
<keyword evidence="6 7" id="KW-0067">ATP-binding</keyword>
<dbReference type="GO" id="GO:0019379">
    <property type="term" value="P:sulfate assimilation, phosphoadenylyl sulfate reduction by phosphoadenylyl-sulfate reductase (thioredoxin)"/>
    <property type="evidence" value="ECO:0007669"/>
    <property type="project" value="TreeGrafter"/>
</dbReference>
<comment type="caution">
    <text evidence="7">Lacks conserved residue(s) required for the propagation of feature annotation.</text>
</comment>
<dbReference type="Gene3D" id="3.40.50.620">
    <property type="entry name" value="HUPs"/>
    <property type="match status" value="1"/>
</dbReference>
<dbReference type="InterPro" id="IPR059117">
    <property type="entry name" value="APS_kinase_dom"/>
</dbReference>
<dbReference type="FunFam" id="3.40.50.300:FF:000802">
    <property type="entry name" value="Sulfate adenylyltransferase"/>
    <property type="match status" value="1"/>
</dbReference>
<evidence type="ECO:0000259" key="9">
    <source>
        <dbReference type="Pfam" id="PF01747"/>
    </source>
</evidence>
<dbReference type="GO" id="GO:0010134">
    <property type="term" value="P:sulfate assimilation via adenylyl sulfate reduction"/>
    <property type="evidence" value="ECO:0007669"/>
    <property type="project" value="TreeGrafter"/>
</dbReference>
<keyword evidence="7" id="KW-0597">Phosphoprotein</keyword>
<dbReference type="InterPro" id="IPR027417">
    <property type="entry name" value="P-loop_NTPase"/>
</dbReference>
<dbReference type="GO" id="GO:0070814">
    <property type="term" value="P:hydrogen sulfide biosynthetic process"/>
    <property type="evidence" value="ECO:0007669"/>
    <property type="project" value="UniProtKB-UniRule"/>
</dbReference>
<gene>
    <name evidence="7" type="primary">cysC</name>
    <name evidence="11" type="ORF">HUK38_12405</name>
</gene>
<evidence type="ECO:0000256" key="4">
    <source>
        <dbReference type="ARBA" id="ARBA00022679"/>
    </source>
</evidence>
<evidence type="ECO:0000259" key="8">
    <source>
        <dbReference type="Pfam" id="PF01583"/>
    </source>
</evidence>
<dbReference type="SUPFAM" id="SSF88697">
    <property type="entry name" value="PUA domain-like"/>
    <property type="match status" value="1"/>
</dbReference>
<keyword evidence="4 7" id="KW-0808">Transferase</keyword>
<protein>
    <recommendedName>
        <fullName evidence="3 7">Adenylyl-sulfate kinase</fullName>
        <ecNumber evidence="3 7">2.7.1.25</ecNumber>
    </recommendedName>
    <alternativeName>
        <fullName evidence="7">APS kinase</fullName>
    </alternativeName>
    <alternativeName>
        <fullName evidence="7">ATP adenosine-5'-phosphosulfate 3'-phosphotransferase</fullName>
    </alternativeName>
    <alternativeName>
        <fullName evidence="7">Adenosine-5'-phosphosulfate kinase</fullName>
    </alternativeName>
</protein>
<keyword evidence="5 7" id="KW-0547">Nucleotide-binding</keyword>
<dbReference type="InterPro" id="IPR015947">
    <property type="entry name" value="PUA-like_sf"/>
</dbReference>
<dbReference type="PANTHER" id="PTHR42700:SF1">
    <property type="entry name" value="SULFATE ADENYLYLTRANSFERASE"/>
    <property type="match status" value="1"/>
</dbReference>
<dbReference type="AlphaFoldDB" id="A0A839HKP5"/>
<dbReference type="SUPFAM" id="SSF52540">
    <property type="entry name" value="P-loop containing nucleoside triphosphate hydrolases"/>
    <property type="match status" value="1"/>
</dbReference>
<dbReference type="HAMAP" id="MF_00065">
    <property type="entry name" value="Adenylyl_sulf_kinase"/>
    <property type="match status" value="1"/>
</dbReference>
<dbReference type="InterPro" id="IPR014729">
    <property type="entry name" value="Rossmann-like_a/b/a_fold"/>
</dbReference>
<evidence type="ECO:0000256" key="5">
    <source>
        <dbReference type="ARBA" id="ARBA00022741"/>
    </source>
</evidence>
<dbReference type="GO" id="GO:0005737">
    <property type="term" value="C:cytoplasm"/>
    <property type="evidence" value="ECO:0007669"/>
    <property type="project" value="TreeGrafter"/>
</dbReference>
<dbReference type="Pfam" id="PF01747">
    <property type="entry name" value="ATP-sulfurylase"/>
    <property type="match status" value="1"/>
</dbReference>
<dbReference type="NCBIfam" id="NF004040">
    <property type="entry name" value="PRK05537.1"/>
    <property type="match status" value="1"/>
</dbReference>
<feature type="domain" description="APS kinase" evidence="8">
    <location>
        <begin position="395"/>
        <end position="547"/>
    </location>
</feature>
<proteinExistence type="inferred from homology"/>
<name>A0A839HKP5_9GAMM</name>
<feature type="binding site" evidence="7">
    <location>
        <begin position="403"/>
        <end position="410"/>
    </location>
    <ligand>
        <name>ATP</name>
        <dbReference type="ChEBI" id="CHEBI:30616"/>
    </ligand>
</feature>
<dbReference type="Pfam" id="PF14306">
    <property type="entry name" value="PUA_2"/>
    <property type="match status" value="1"/>
</dbReference>
<evidence type="ECO:0000256" key="6">
    <source>
        <dbReference type="ARBA" id="ARBA00022840"/>
    </source>
</evidence>
<evidence type="ECO:0000256" key="7">
    <source>
        <dbReference type="HAMAP-Rule" id="MF_00065"/>
    </source>
</evidence>
<evidence type="ECO:0000313" key="12">
    <source>
        <dbReference type="Proteomes" id="UP000548632"/>
    </source>
</evidence>
<dbReference type="EMBL" id="JABVCQ010000032">
    <property type="protein sequence ID" value="MBB1127019.1"/>
    <property type="molecule type" value="Genomic_DNA"/>
</dbReference>
<dbReference type="GO" id="GO:0005524">
    <property type="term" value="F:ATP binding"/>
    <property type="evidence" value="ECO:0007669"/>
    <property type="project" value="UniProtKB-UniRule"/>
</dbReference>
<dbReference type="RefSeq" id="WP_182584643.1">
    <property type="nucleotide sequence ID" value="NZ_JABVCQ010000032.1"/>
</dbReference>
<dbReference type="GO" id="GO:0004020">
    <property type="term" value="F:adenylylsulfate kinase activity"/>
    <property type="evidence" value="ECO:0007669"/>
    <property type="project" value="UniProtKB-UniRule"/>
</dbReference>
<organism evidence="11 12">
    <name type="scientific">Thiospirillum jenense</name>
    <dbReference type="NCBI Taxonomy" id="1653858"/>
    <lineage>
        <taxon>Bacteria</taxon>
        <taxon>Pseudomonadati</taxon>
        <taxon>Pseudomonadota</taxon>
        <taxon>Gammaproteobacteria</taxon>
        <taxon>Chromatiales</taxon>
        <taxon>Chromatiaceae</taxon>
        <taxon>Thiospirillum</taxon>
    </lineage>
</organism>
<dbReference type="GO" id="GO:0004781">
    <property type="term" value="F:sulfate adenylyltransferase (ATP) activity"/>
    <property type="evidence" value="ECO:0007669"/>
    <property type="project" value="InterPro"/>
</dbReference>
<dbReference type="CDD" id="cd02027">
    <property type="entry name" value="APSK"/>
    <property type="match status" value="1"/>
</dbReference>
<dbReference type="Gene3D" id="3.40.50.300">
    <property type="entry name" value="P-loop containing nucleotide triphosphate hydrolases"/>
    <property type="match status" value="1"/>
</dbReference>
<keyword evidence="7 11" id="KW-0418">Kinase</keyword>
<dbReference type="Gene3D" id="3.10.400.10">
    <property type="entry name" value="Sulfate adenylyltransferase"/>
    <property type="match status" value="1"/>
</dbReference>
<dbReference type="InterPro" id="IPR024951">
    <property type="entry name" value="Sulfurylase_cat_dom"/>
</dbReference>
<sequence>MISHETTPCTAPRTLLVNAERAEELRRTSLAFMSLTLTKRQLCDLELLLNGGFYPLTGFMDRATYTAVLTRCQLPTGHVWPMPIVLDVTADISEKLRIGQQVALRDTEGFMPAVLTVTELWQADKTNEAEAIFGTTSEQHPGVSYLQQQTHSYYVAGTLEGIQLPTHYEFEQLWHTPAELRVLFNKKGWRQVLAVHSSSPLHQTQRHMLIDAAQREQLPLLIRPAVGETSPGDLSHIARVQCYQALLPHLPANLTQLALLPLAMRMAGPREALWHTIIQRNYGCSHFLIGPDHASPPFNHHQMRFYEPNAAQTFVQQYADEIGIHIVAMPEYCYVPARATFLPLPEIEREGFDSVTMSEAELKQRLQQELTIPDWVSYPDILNRLRKVYPPRSRQGMTLFFTGLSGSGKSTLANILVAKLTEMGDRPVSLLDGDIVRQNLSSELGFSKAHRDLNIRRIGFVASEITKNGGVAICAPIAPYQTTRLAVRELIEQHGVFIEIHVSTPLEVCEQRDRKGLYAKARQGLIPEFTGISDPYEVPVQPELRIDTSQLSPSEAVQEILLHLFKTGLLR</sequence>
<comment type="similarity">
    <text evidence="7">Belongs to the APS kinase family.</text>
</comment>
<dbReference type="Pfam" id="PF01583">
    <property type="entry name" value="APS_kinase"/>
    <property type="match status" value="1"/>
</dbReference>
<comment type="caution">
    <text evidence="11">The sequence shown here is derived from an EMBL/GenBank/DDBJ whole genome shotgun (WGS) entry which is preliminary data.</text>
</comment>
<dbReference type="Proteomes" id="UP000548632">
    <property type="component" value="Unassembled WGS sequence"/>
</dbReference>
<dbReference type="PANTHER" id="PTHR42700">
    <property type="entry name" value="SULFATE ADENYLYLTRANSFERASE"/>
    <property type="match status" value="1"/>
</dbReference>
<comment type="pathway">
    <text evidence="2 7">Sulfur metabolism; hydrogen sulfide biosynthesis; sulfite from sulfate: step 2/3.</text>
</comment>
<dbReference type="NCBIfam" id="TIGR00455">
    <property type="entry name" value="apsK"/>
    <property type="match status" value="1"/>
</dbReference>
<comment type="function">
    <text evidence="7">Catalyzes the synthesis of activated sulfate.</text>
</comment>
<reference evidence="11 12" key="1">
    <citation type="journal article" date="2020" name="Arch. Microbiol.">
        <title>The genome sequence of the giant phototrophic gammaproteobacterium Thiospirillum jenense gives insight into its physiological properties and phylogenetic relationships.</title>
        <authorList>
            <person name="Imhoff J.F."/>
            <person name="Meyer T.E."/>
            <person name="Kyndt J.A."/>
        </authorList>
    </citation>
    <scope>NUCLEOTIDE SEQUENCE [LARGE SCALE GENOMIC DNA]</scope>
    <source>
        <strain evidence="11 12">DSM 216</strain>
    </source>
</reference>